<dbReference type="OMA" id="HHEIKAM"/>
<dbReference type="EMBL" id="VCGU01000004">
    <property type="protein sequence ID" value="TRY76923.1"/>
    <property type="molecule type" value="Genomic_DNA"/>
</dbReference>
<feature type="non-terminal residue" evidence="3">
    <location>
        <position position="1"/>
    </location>
</feature>
<comment type="caution">
    <text evidence="3">The sequence shown here is derived from an EMBL/GenBank/DDBJ whole genome shotgun (WGS) entry which is preliminary data.</text>
</comment>
<evidence type="ECO:0000313" key="4">
    <source>
        <dbReference type="Proteomes" id="UP000318571"/>
    </source>
</evidence>
<dbReference type="PANTHER" id="PTHR37984">
    <property type="entry name" value="PROTEIN CBG26694"/>
    <property type="match status" value="1"/>
</dbReference>
<keyword evidence="4" id="KW-1185">Reference proteome</keyword>
<dbReference type="EC" id="2.7.7.49" evidence="1"/>
<dbReference type="AlphaFoldDB" id="A0A553PGW2"/>
<feature type="domain" description="Integrase zinc-binding" evidence="2">
    <location>
        <begin position="18"/>
        <end position="72"/>
    </location>
</feature>
<gene>
    <name evidence="3" type="ORF">TCAL_10144</name>
</gene>
<name>A0A553PGW2_TIGCA</name>
<dbReference type="Proteomes" id="UP000318571">
    <property type="component" value="Chromosome 5"/>
</dbReference>
<protein>
    <recommendedName>
        <fullName evidence="1">RNA-directed DNA polymerase</fullName>
        <ecNumber evidence="1">2.7.7.49</ecNumber>
    </recommendedName>
</protein>
<accession>A0A553PGW2</accession>
<dbReference type="Pfam" id="PF17921">
    <property type="entry name" value="Integrase_H2C2"/>
    <property type="match status" value="1"/>
</dbReference>
<dbReference type="InterPro" id="IPR041588">
    <property type="entry name" value="Integrase_H2C2"/>
</dbReference>
<evidence type="ECO:0000256" key="1">
    <source>
        <dbReference type="ARBA" id="ARBA00012493"/>
    </source>
</evidence>
<dbReference type="InterPro" id="IPR050951">
    <property type="entry name" value="Retrovirus_Pol_polyprotein"/>
</dbReference>
<proteinExistence type="predicted"/>
<reference evidence="3 4" key="1">
    <citation type="journal article" date="2018" name="Nat. Ecol. Evol.">
        <title>Genomic signatures of mitonuclear coevolution across populations of Tigriopus californicus.</title>
        <authorList>
            <person name="Barreto F.S."/>
            <person name="Watson E.T."/>
            <person name="Lima T.G."/>
            <person name="Willett C.S."/>
            <person name="Edmands S."/>
            <person name="Li W."/>
            <person name="Burton R.S."/>
        </authorList>
    </citation>
    <scope>NUCLEOTIDE SEQUENCE [LARGE SCALE GENOMIC DNA]</scope>
    <source>
        <strain evidence="3 4">San Diego</strain>
    </source>
</reference>
<evidence type="ECO:0000259" key="2">
    <source>
        <dbReference type="Pfam" id="PF17921"/>
    </source>
</evidence>
<dbReference type="STRING" id="6832.A0A553PGW2"/>
<dbReference type="FunFam" id="1.10.340.70:FF:000003">
    <property type="entry name" value="Protein CBG25708"/>
    <property type="match status" value="1"/>
</dbReference>
<evidence type="ECO:0000313" key="3">
    <source>
        <dbReference type="EMBL" id="TRY76923.1"/>
    </source>
</evidence>
<organism evidence="3 4">
    <name type="scientific">Tigriopus californicus</name>
    <name type="common">Marine copepod</name>
    <dbReference type="NCBI Taxonomy" id="6832"/>
    <lineage>
        <taxon>Eukaryota</taxon>
        <taxon>Metazoa</taxon>
        <taxon>Ecdysozoa</taxon>
        <taxon>Arthropoda</taxon>
        <taxon>Crustacea</taxon>
        <taxon>Multicrustacea</taxon>
        <taxon>Hexanauplia</taxon>
        <taxon>Copepoda</taxon>
        <taxon>Harpacticoida</taxon>
        <taxon>Harpacticidae</taxon>
        <taxon>Tigriopus</taxon>
    </lineage>
</organism>
<sequence length="122" mass="13766">SALSTLEGVILQGSRVLIPKGLQRAILEDLHVAHPGMERSLSRARECVYWPGMHHEIKAMVQQCPECEENKASHQQEPLIQDPRPDWPGEAISTDLFHHKAKKYLAVIDKYSGWAEVYPLTG</sequence>
<dbReference type="PANTHER" id="PTHR37984:SF5">
    <property type="entry name" value="PROTEIN NYNRIN-LIKE"/>
    <property type="match status" value="1"/>
</dbReference>
<dbReference type="GO" id="GO:0003964">
    <property type="term" value="F:RNA-directed DNA polymerase activity"/>
    <property type="evidence" value="ECO:0007669"/>
    <property type="project" value="UniProtKB-EC"/>
</dbReference>
<dbReference type="Gene3D" id="1.10.340.70">
    <property type="match status" value="1"/>
</dbReference>